<protein>
    <submittedName>
        <fullName evidence="1">Uncharacterized protein</fullName>
    </submittedName>
</protein>
<evidence type="ECO:0000313" key="1">
    <source>
        <dbReference type="EMBL" id="CAE7391607.1"/>
    </source>
</evidence>
<proteinExistence type="predicted"/>
<sequence>MARHQTFKAAIVSLLRYAKTADYSSIFGALIVVVAMSEKESLDQLLHRFLSQKATTGFRVAADPQGNPVLVRVGSDGTCDLLWVKSGTWGLHLDGKRYGGSKAEELRIVRELYGEVQQQAARGACQAEADSLEEDLLRRMEEPLEDTPQARL</sequence>
<evidence type="ECO:0000313" key="2">
    <source>
        <dbReference type="Proteomes" id="UP000601435"/>
    </source>
</evidence>
<dbReference type="Proteomes" id="UP000601435">
    <property type="component" value="Unassembled WGS sequence"/>
</dbReference>
<comment type="caution">
    <text evidence="1">The sequence shown here is derived from an EMBL/GenBank/DDBJ whole genome shotgun (WGS) entry which is preliminary data.</text>
</comment>
<dbReference type="EMBL" id="CAJNJA010016969">
    <property type="protein sequence ID" value="CAE7391607.1"/>
    <property type="molecule type" value="Genomic_DNA"/>
</dbReference>
<name>A0A812QHJ9_9DINO</name>
<accession>A0A812QHJ9</accession>
<dbReference type="AlphaFoldDB" id="A0A812QHJ9"/>
<keyword evidence="2" id="KW-1185">Reference proteome</keyword>
<gene>
    <name evidence="1" type="ORF">SNEC2469_LOCUS10647</name>
</gene>
<organism evidence="1 2">
    <name type="scientific">Symbiodinium necroappetens</name>
    <dbReference type="NCBI Taxonomy" id="1628268"/>
    <lineage>
        <taxon>Eukaryota</taxon>
        <taxon>Sar</taxon>
        <taxon>Alveolata</taxon>
        <taxon>Dinophyceae</taxon>
        <taxon>Suessiales</taxon>
        <taxon>Symbiodiniaceae</taxon>
        <taxon>Symbiodinium</taxon>
    </lineage>
</organism>
<reference evidence="1" key="1">
    <citation type="submission" date="2021-02" db="EMBL/GenBank/DDBJ databases">
        <authorList>
            <person name="Dougan E. K."/>
            <person name="Rhodes N."/>
            <person name="Thang M."/>
            <person name="Chan C."/>
        </authorList>
    </citation>
    <scope>NUCLEOTIDE SEQUENCE</scope>
</reference>
<dbReference type="OrthoDB" id="408765at2759"/>